<evidence type="ECO:0000313" key="2">
    <source>
        <dbReference type="EMBL" id="RIW19533.1"/>
    </source>
</evidence>
<reference evidence="2 4" key="3">
    <citation type="submission" date="2018-08" db="EMBL/GenBank/DDBJ databases">
        <title>Vibrio harveyi strains pathogenic to white snook Centropomus viridis Lockington (1877) and potential probiotic bacteria.</title>
        <authorList>
            <person name="Soto-Rodriguez S."/>
            <person name="Gomez-Gil B."/>
            <person name="Lozano-Olvera R."/>
        </authorList>
    </citation>
    <scope>NUCLEOTIDE SEQUENCE [LARGE SCALE GENOMIC DNA]</scope>
    <source>
        <strain evidence="2 4">CAIM 1508</strain>
    </source>
</reference>
<reference evidence="3" key="1">
    <citation type="submission" date="2015-12" db="EMBL/GenBank/DDBJ databases">
        <title>FDA dAtabase for Regulatory Grade micrObial Sequences (FDA-ARGOS): Supporting development and validation of Infectious Disease Dx tests.</title>
        <authorList>
            <person name="Hoffmann M."/>
            <person name="Allard M."/>
            <person name="Evans P."/>
            <person name="Brown E."/>
            <person name="Tallon L.J."/>
            <person name="Sadzewicz L."/>
            <person name="Sengamalay N."/>
            <person name="Ott S."/>
            <person name="Godinez A."/>
            <person name="Nagaraj S."/>
            <person name="Vyas G."/>
            <person name="Aluvathingal J."/>
            <person name="Nadendla S."/>
            <person name="Geyer C."/>
            <person name="Sichtig H."/>
        </authorList>
    </citation>
    <scope>NUCLEOTIDE SEQUENCE [LARGE SCALE GENOMIC DNA]</scope>
    <source>
        <strain evidence="3">ATCC 43516</strain>
    </source>
</reference>
<evidence type="ECO:0000313" key="3">
    <source>
        <dbReference type="Proteomes" id="UP000067422"/>
    </source>
</evidence>
<name>A0A1E3E5T8_VIBHA</name>
<proteinExistence type="predicted"/>
<sequence>MFDEEIGSVTSSQRASYLGLQTLLTIIDLEPLDLQTVASSANQAILAEPTHLEVTWVYCMHINRS</sequence>
<accession>A0A1E3E5T8</accession>
<keyword evidence="3" id="KW-1185">Reference proteome</keyword>
<evidence type="ECO:0000313" key="4">
    <source>
        <dbReference type="Proteomes" id="UP000253437"/>
    </source>
</evidence>
<gene>
    <name evidence="1" type="ORF">AL538_10055</name>
    <name evidence="2" type="ORF">DS957_001140</name>
</gene>
<organism evidence="2 4">
    <name type="scientific">Vibrio harveyi</name>
    <name type="common">Beneckea harveyi</name>
    <dbReference type="NCBI Taxonomy" id="669"/>
    <lineage>
        <taxon>Bacteria</taxon>
        <taxon>Pseudomonadati</taxon>
        <taxon>Pseudomonadota</taxon>
        <taxon>Gammaproteobacteria</taxon>
        <taxon>Vibrionales</taxon>
        <taxon>Vibrionaceae</taxon>
        <taxon>Vibrio</taxon>
    </lineage>
</organism>
<dbReference type="EMBL" id="QOUW02000002">
    <property type="protein sequence ID" value="RIW19533.1"/>
    <property type="molecule type" value="Genomic_DNA"/>
</dbReference>
<dbReference type="Proteomes" id="UP000067422">
    <property type="component" value="Chromosome 1"/>
</dbReference>
<reference evidence="1" key="2">
    <citation type="submission" date="2018-01" db="EMBL/GenBank/DDBJ databases">
        <title>FDA dAtabase for Regulatory Grade micrObial Sequences (FDA-ARGOS): Supporting development and validation of Infectious Disease Dx tests.</title>
        <authorList>
            <person name="Hoffmann M."/>
            <person name="Allard M."/>
            <person name="Evans P."/>
            <person name="Brown E."/>
            <person name="Tallon L."/>
            <person name="Sadzewicz L."/>
            <person name="Sengamalay N."/>
            <person name="Ott S."/>
            <person name="Godinez A."/>
            <person name="Nagaraj S."/>
            <person name="Vyas G."/>
            <person name="Aluvathingal J."/>
            <person name="Nadendla S."/>
            <person name="Geyer C."/>
            <person name="Sichtig H."/>
        </authorList>
    </citation>
    <scope>NUCLEOTIDE SEQUENCE</scope>
    <source>
        <strain evidence="1">FDAARGOS_107</strain>
    </source>
</reference>
<dbReference type="EMBL" id="CP014038">
    <property type="protein sequence ID" value="AMF98014.1"/>
    <property type="molecule type" value="Genomic_DNA"/>
</dbReference>
<dbReference type="OrthoDB" id="5906585at2"/>
<dbReference type="KEGG" id="vhr:AL538_10055"/>
<dbReference type="Proteomes" id="UP000253437">
    <property type="component" value="Unassembled WGS sequence"/>
</dbReference>
<evidence type="ECO:0000313" key="1">
    <source>
        <dbReference type="EMBL" id="AMF98014.1"/>
    </source>
</evidence>
<protein>
    <submittedName>
        <fullName evidence="2">Uncharacterized protein</fullName>
    </submittedName>
</protein>
<dbReference type="AlphaFoldDB" id="A0A1E3E5T8"/>